<protein>
    <submittedName>
        <fullName evidence="2">Uncharacterized protein</fullName>
    </submittedName>
</protein>
<evidence type="ECO:0000256" key="1">
    <source>
        <dbReference type="SAM" id="Phobius"/>
    </source>
</evidence>
<dbReference type="OrthoDB" id="3396131at2"/>
<evidence type="ECO:0000313" key="3">
    <source>
        <dbReference type="Proteomes" id="UP000245683"/>
    </source>
</evidence>
<keyword evidence="1" id="KW-0472">Membrane</keyword>
<dbReference type="EMBL" id="QGSV01000175">
    <property type="protein sequence ID" value="PWU47801.1"/>
    <property type="molecule type" value="Genomic_DNA"/>
</dbReference>
<feature type="transmembrane region" description="Helical" evidence="1">
    <location>
        <begin position="53"/>
        <end position="71"/>
    </location>
</feature>
<accession>A0A317K4H9</accession>
<dbReference type="AlphaFoldDB" id="A0A317K4H9"/>
<gene>
    <name evidence="2" type="ORF">DLJ46_13415</name>
</gene>
<dbReference type="RefSeq" id="WP_109945004.1">
    <property type="nucleotide sequence ID" value="NZ_QGGF01000496.1"/>
</dbReference>
<comment type="caution">
    <text evidence="2">The sequence shown here is derived from an EMBL/GenBank/DDBJ whole genome shotgun (WGS) entry which is preliminary data.</text>
</comment>
<feature type="transmembrane region" description="Helical" evidence="1">
    <location>
        <begin position="110"/>
        <end position="129"/>
    </location>
</feature>
<keyword evidence="1" id="KW-0812">Transmembrane</keyword>
<sequence length="144" mass="15090">MTEIAEPRIDVPEQRALPAAADSPPPPPWPALLIVLVGPGVLALVVWDGPSALRAVSVLAYLAVVPGLACARLIRMSDGLSRFVIGVALSLALGVLVAQGMIQLHRWSPLLGLSTLTTIASLAAVTELARDVREHRRGRGVAAE</sequence>
<reference evidence="3" key="1">
    <citation type="submission" date="2018-05" db="EMBL/GenBank/DDBJ databases">
        <title>Micromonospora globispora sp. nov. and Micromonospora rugosa sp. nov., isolated from marine sediment.</title>
        <authorList>
            <person name="Carro L."/>
            <person name="Aysel V."/>
            <person name="Cetin D."/>
            <person name="Igual J.M."/>
            <person name="Klenk H.-P."/>
            <person name="Trujillo M.E."/>
            <person name="Sahin N."/>
        </authorList>
    </citation>
    <scope>NUCLEOTIDE SEQUENCE [LARGE SCALE GENOMIC DNA]</scope>
    <source>
        <strain evidence="3">S2904</strain>
    </source>
</reference>
<keyword evidence="3" id="KW-1185">Reference proteome</keyword>
<proteinExistence type="predicted"/>
<name>A0A317K4H9_9ACTN</name>
<feature type="transmembrane region" description="Helical" evidence="1">
    <location>
        <begin position="83"/>
        <end position="104"/>
    </location>
</feature>
<keyword evidence="1" id="KW-1133">Transmembrane helix</keyword>
<dbReference type="Proteomes" id="UP000245683">
    <property type="component" value="Unassembled WGS sequence"/>
</dbReference>
<feature type="transmembrane region" description="Helical" evidence="1">
    <location>
        <begin position="29"/>
        <end position="47"/>
    </location>
</feature>
<evidence type="ECO:0000313" key="2">
    <source>
        <dbReference type="EMBL" id="PWU47801.1"/>
    </source>
</evidence>
<organism evidence="2 3">
    <name type="scientific">Micromonospora globispora</name>
    <dbReference type="NCBI Taxonomy" id="1450148"/>
    <lineage>
        <taxon>Bacteria</taxon>
        <taxon>Bacillati</taxon>
        <taxon>Actinomycetota</taxon>
        <taxon>Actinomycetes</taxon>
        <taxon>Micromonosporales</taxon>
        <taxon>Micromonosporaceae</taxon>
        <taxon>Micromonospora</taxon>
    </lineage>
</organism>